<dbReference type="NCBIfam" id="TIGR01509">
    <property type="entry name" value="HAD-SF-IA-v3"/>
    <property type="match status" value="1"/>
</dbReference>
<name>A0A2A5JP17_PSEO7</name>
<dbReference type="SUPFAM" id="SSF56784">
    <property type="entry name" value="HAD-like"/>
    <property type="match status" value="1"/>
</dbReference>
<reference evidence="2" key="1">
    <citation type="journal article" date="2019" name="Genome Announc.">
        <title>Draft Genome Sequence of Pseudoalteromonas piscicida Strain 36Y ROTHPW, an Hypersaline Seawater Isolate from the South Coast of Sonora, Mexico.</title>
        <authorList>
            <person name="Sanchez-Diaz R."/>
            <person name="Molina-Garza Z.J."/>
            <person name="Cruz-Suarez L.E."/>
            <person name="Selvin J."/>
            <person name="Kiran G.S."/>
            <person name="Ibarra-Gamez J.C."/>
            <person name="Gomez-Gil B."/>
            <person name="Galaviz-Silva L."/>
        </authorList>
    </citation>
    <scope>NUCLEOTIDE SEQUENCE [LARGE SCALE GENOMIC DNA]</scope>
    <source>
        <strain evidence="2">36Y_RITHPW</strain>
    </source>
</reference>
<dbReference type="NCBIfam" id="TIGR01549">
    <property type="entry name" value="HAD-SF-IA-v1"/>
    <property type="match status" value="1"/>
</dbReference>
<proteinExistence type="predicted"/>
<dbReference type="PANTHER" id="PTHR43885:SF1">
    <property type="entry name" value="SUPERFAMILY HYDROLASE, PUTATIVE (AFU_ORTHOLOGUE AFUA_4G13290)-RELATED"/>
    <property type="match status" value="1"/>
</dbReference>
<dbReference type="Gene3D" id="3.40.50.1000">
    <property type="entry name" value="HAD superfamily/HAD-like"/>
    <property type="match status" value="1"/>
</dbReference>
<dbReference type="Proteomes" id="UP000228621">
    <property type="component" value="Unassembled WGS sequence"/>
</dbReference>
<dbReference type="Pfam" id="PF13419">
    <property type="entry name" value="HAD_2"/>
    <property type="match status" value="1"/>
</dbReference>
<dbReference type="InterPro" id="IPR041492">
    <property type="entry name" value="HAD_2"/>
</dbReference>
<keyword evidence="2" id="KW-1185">Reference proteome</keyword>
<dbReference type="SFLD" id="SFLDS00003">
    <property type="entry name" value="Haloacid_Dehalogenase"/>
    <property type="match status" value="1"/>
</dbReference>
<dbReference type="InterPro" id="IPR023214">
    <property type="entry name" value="HAD_sf"/>
</dbReference>
<sequence length="205" mass="22846">MDRIPVQGIIFDLDGTLVTSELDFSIIRAQIGCPAGQDLLSFIAELPSPYMREEAMNIVHQHELCDAQHCEVLPGVRASIAQLSRMGIPLAVVTRNFAKAARLKLKLAELPIPMLLTRDDAPAKPDPTALLQVTQTWQVPPYQCVYVGDYRYDIEAARNANMPSCLYAPNGIPDYAKQADVVISHFAELVDALHTLDIRRYRYLA</sequence>
<gene>
    <name evidence="1" type="ORF">CEX98_13915</name>
</gene>
<dbReference type="PANTHER" id="PTHR43885">
    <property type="entry name" value="HALOACID DEHALOGENASE-LIKE HYDROLASE"/>
    <property type="match status" value="1"/>
</dbReference>
<organism evidence="1 2">
    <name type="scientific">Pseudoalteromonas piscicida</name>
    <dbReference type="NCBI Taxonomy" id="43662"/>
    <lineage>
        <taxon>Bacteria</taxon>
        <taxon>Pseudomonadati</taxon>
        <taxon>Pseudomonadota</taxon>
        <taxon>Gammaproteobacteria</taxon>
        <taxon>Alteromonadales</taxon>
        <taxon>Pseudoalteromonadaceae</taxon>
        <taxon>Pseudoalteromonas</taxon>
    </lineage>
</organism>
<accession>A0A2A5JP17</accession>
<protein>
    <submittedName>
        <fullName evidence="1">Phosphatase</fullName>
    </submittedName>
</protein>
<dbReference type="InterPro" id="IPR006439">
    <property type="entry name" value="HAD-SF_hydro_IA"/>
</dbReference>
<dbReference type="Gene3D" id="1.10.260.80">
    <property type="match status" value="1"/>
</dbReference>
<comment type="caution">
    <text evidence="1">The sequence shown here is derived from an EMBL/GenBank/DDBJ whole genome shotgun (WGS) entry which is preliminary data.</text>
</comment>
<dbReference type="OrthoDB" id="5623813at2"/>
<evidence type="ECO:0000313" key="1">
    <source>
        <dbReference type="EMBL" id="PCK31150.1"/>
    </source>
</evidence>
<dbReference type="SFLD" id="SFLDG01129">
    <property type="entry name" value="C1.5:_HAD__Beta-PGM__Phosphata"/>
    <property type="match status" value="1"/>
</dbReference>
<evidence type="ECO:0000313" key="2">
    <source>
        <dbReference type="Proteomes" id="UP000228621"/>
    </source>
</evidence>
<dbReference type="RefSeq" id="WP_099642667.1">
    <property type="nucleotide sequence ID" value="NZ_JAQPZX010000001.1"/>
</dbReference>
<dbReference type="EMBL" id="NKHF01000062">
    <property type="protein sequence ID" value="PCK31150.1"/>
    <property type="molecule type" value="Genomic_DNA"/>
</dbReference>
<dbReference type="InterPro" id="IPR036412">
    <property type="entry name" value="HAD-like_sf"/>
</dbReference>
<dbReference type="AlphaFoldDB" id="A0A2A5JP17"/>